<keyword evidence="1 2" id="KW-0807">Transducer</keyword>
<dbReference type="InterPro" id="IPR029016">
    <property type="entry name" value="GAF-like_dom_sf"/>
</dbReference>
<dbReference type="SMART" id="SM00065">
    <property type="entry name" value="GAF"/>
    <property type="match status" value="1"/>
</dbReference>
<dbReference type="Gene3D" id="3.30.450.40">
    <property type="match status" value="1"/>
</dbReference>
<name>A0A154L223_9PROT</name>
<dbReference type="EMBL" id="LPVY01000021">
    <property type="protein sequence ID" value="KZB62060.1"/>
    <property type="molecule type" value="Genomic_DNA"/>
</dbReference>
<dbReference type="AlphaFoldDB" id="A0A154L223"/>
<dbReference type="InterPro" id="IPR003018">
    <property type="entry name" value="GAF"/>
</dbReference>
<dbReference type="SMART" id="SM00283">
    <property type="entry name" value="MA"/>
    <property type="match status" value="1"/>
</dbReference>
<dbReference type="RefSeq" id="WP_062952640.1">
    <property type="nucleotide sequence ID" value="NZ_LPVY01000021.1"/>
</dbReference>
<dbReference type="Pfam" id="PF00015">
    <property type="entry name" value="MCPsignal"/>
    <property type="match status" value="1"/>
</dbReference>
<evidence type="ECO:0000256" key="1">
    <source>
        <dbReference type="ARBA" id="ARBA00023224"/>
    </source>
</evidence>
<dbReference type="GO" id="GO:0016020">
    <property type="term" value="C:membrane"/>
    <property type="evidence" value="ECO:0007669"/>
    <property type="project" value="InterPro"/>
</dbReference>
<dbReference type="InterPro" id="IPR004089">
    <property type="entry name" value="MCPsignal_dom"/>
</dbReference>
<evidence type="ECO:0000313" key="4">
    <source>
        <dbReference type="EMBL" id="KZB62060.1"/>
    </source>
</evidence>
<dbReference type="PANTHER" id="PTHR32089:SF112">
    <property type="entry name" value="LYSOZYME-LIKE PROTEIN-RELATED"/>
    <property type="match status" value="1"/>
</dbReference>
<dbReference type="GO" id="GO:0007165">
    <property type="term" value="P:signal transduction"/>
    <property type="evidence" value="ECO:0007669"/>
    <property type="project" value="UniProtKB-KW"/>
</dbReference>
<evidence type="ECO:0000313" key="5">
    <source>
        <dbReference type="Proteomes" id="UP000076335"/>
    </source>
</evidence>
<dbReference type="Gene3D" id="1.10.287.950">
    <property type="entry name" value="Methyl-accepting chemotaxis protein"/>
    <property type="match status" value="1"/>
</dbReference>
<accession>A0A154L223</accession>
<dbReference type="Pfam" id="PF13185">
    <property type="entry name" value="GAF_2"/>
    <property type="match status" value="1"/>
</dbReference>
<gene>
    <name evidence="4" type="ORF">AUP42_03610</name>
</gene>
<dbReference type="SUPFAM" id="SSF55781">
    <property type="entry name" value="GAF domain-like"/>
    <property type="match status" value="1"/>
</dbReference>
<reference evidence="4 5" key="1">
    <citation type="submission" date="2015-12" db="EMBL/GenBank/DDBJ databases">
        <title>Genome sequence of Thalassospira lucentensis MCCC 1A02072.</title>
        <authorList>
            <person name="Lu L."/>
            <person name="Lai Q."/>
            <person name="Shao Z."/>
            <person name="Qian P."/>
        </authorList>
    </citation>
    <scope>NUCLEOTIDE SEQUENCE [LARGE SCALE GENOMIC DNA]</scope>
    <source>
        <strain evidence="4 5">MCCC 1A02072</strain>
    </source>
</reference>
<feature type="domain" description="Methyl-accepting transducer" evidence="3">
    <location>
        <begin position="228"/>
        <end position="457"/>
    </location>
</feature>
<evidence type="ECO:0000259" key="3">
    <source>
        <dbReference type="PROSITE" id="PS50111"/>
    </source>
</evidence>
<dbReference type="Proteomes" id="UP000076335">
    <property type="component" value="Unassembled WGS sequence"/>
</dbReference>
<comment type="caution">
    <text evidence="4">The sequence shown here is derived from an EMBL/GenBank/DDBJ whole genome shotgun (WGS) entry which is preliminary data.</text>
</comment>
<dbReference type="PANTHER" id="PTHR32089">
    <property type="entry name" value="METHYL-ACCEPTING CHEMOTAXIS PROTEIN MCPB"/>
    <property type="match status" value="1"/>
</dbReference>
<dbReference type="SUPFAM" id="SSF58104">
    <property type="entry name" value="Methyl-accepting chemotaxis protein (MCP) signaling domain"/>
    <property type="match status" value="1"/>
</dbReference>
<dbReference type="PROSITE" id="PS50111">
    <property type="entry name" value="CHEMOTAXIS_TRANSDUC_2"/>
    <property type="match status" value="1"/>
</dbReference>
<sequence length="477" mass="49682">MFAGFMRSVSPDEDSRSKQVREAGLGDILRLLRTVGTIADDARQSDAAIAGILDAVCDYCHWPVGHAYLLREDNTLSSAKIWSIGRGVSPGDLADFRLQSEATVFTIGQGLIGSVTKTGEPVCIENVVTKDGFLRASGAARNGLQGCFALPVKMAGKVVAVIEFFSRDIARLDDEMLELLGFVGGQVARVLERDAALAAREKLASDFESQVQGTVGMLGAAVSQMRSAIDVLGESNRRTDSCGKGIDQAADAALSRIENVAGQMDALQAALTTIGDDAGTNVETTRALGAQARDMRDEFAKLQARAADAGKMLATISAIASQIKLLGLNASIEAARVGEAGKGFAIVAKEVKALAGQSEAATAEIAQWMDGVTGAISKAGGDIDRISDAMGDLQARAEITADQTGGQVEICRTVAGDALDALKQARVVGASVSDIAEAISHNGQVAGELSDAARNLETQGSELSHRVEGFVGQILAM</sequence>
<protein>
    <recommendedName>
        <fullName evidence="3">Methyl-accepting transducer domain-containing protein</fullName>
    </recommendedName>
</protein>
<organism evidence="4 5">
    <name type="scientific">Thalassospira lucentensis</name>
    <dbReference type="NCBI Taxonomy" id="168935"/>
    <lineage>
        <taxon>Bacteria</taxon>
        <taxon>Pseudomonadati</taxon>
        <taxon>Pseudomonadota</taxon>
        <taxon>Alphaproteobacteria</taxon>
        <taxon>Rhodospirillales</taxon>
        <taxon>Thalassospiraceae</taxon>
        <taxon>Thalassospira</taxon>
    </lineage>
</organism>
<proteinExistence type="predicted"/>
<evidence type="ECO:0000256" key="2">
    <source>
        <dbReference type="PROSITE-ProRule" id="PRU00284"/>
    </source>
</evidence>